<dbReference type="GO" id="GO:0000049">
    <property type="term" value="F:tRNA binding"/>
    <property type="evidence" value="ECO:0007669"/>
    <property type="project" value="TreeGrafter"/>
</dbReference>
<feature type="region of interest" description="Disordered" evidence="1">
    <location>
        <begin position="171"/>
        <end position="197"/>
    </location>
</feature>
<protein>
    <recommendedName>
        <fullName evidence="4">NFACT RNA-binding domain-containing protein</fullName>
    </recommendedName>
</protein>
<dbReference type="GO" id="GO:1990112">
    <property type="term" value="C:RQC complex"/>
    <property type="evidence" value="ECO:0007669"/>
    <property type="project" value="TreeGrafter"/>
</dbReference>
<feature type="chain" id="PRO_5031161187" description="NFACT RNA-binding domain-containing protein" evidence="2">
    <location>
        <begin position="22"/>
        <end position="350"/>
    </location>
</feature>
<feature type="compositionally biased region" description="Basic and acidic residues" evidence="1">
    <location>
        <begin position="323"/>
        <end position="335"/>
    </location>
</feature>
<name>A0A7S0L904_9EUKA</name>
<feature type="signal peptide" evidence="2">
    <location>
        <begin position="1"/>
        <end position="21"/>
    </location>
</feature>
<keyword evidence="2" id="KW-0732">Signal</keyword>
<proteinExistence type="predicted"/>
<reference evidence="3" key="1">
    <citation type="submission" date="2021-01" db="EMBL/GenBank/DDBJ databases">
        <authorList>
            <person name="Corre E."/>
            <person name="Pelletier E."/>
            <person name="Niang G."/>
            <person name="Scheremetjew M."/>
            <person name="Finn R."/>
            <person name="Kale V."/>
            <person name="Holt S."/>
            <person name="Cochrane G."/>
            <person name="Meng A."/>
            <person name="Brown T."/>
            <person name="Cohen L."/>
        </authorList>
    </citation>
    <scope>NUCLEOTIDE SEQUENCE</scope>
    <source>
        <strain evidence="3">PLY182g</strain>
    </source>
</reference>
<organism evidence="3">
    <name type="scientific">Coccolithus braarudii</name>
    <dbReference type="NCBI Taxonomy" id="221442"/>
    <lineage>
        <taxon>Eukaryota</taxon>
        <taxon>Haptista</taxon>
        <taxon>Haptophyta</taxon>
        <taxon>Prymnesiophyceae</taxon>
        <taxon>Coccolithales</taxon>
        <taxon>Coccolithaceae</taxon>
        <taxon>Coccolithus</taxon>
    </lineage>
</organism>
<dbReference type="PANTHER" id="PTHR15239:SF6">
    <property type="entry name" value="RIBOSOME QUALITY CONTROL COMPLEX SUBUNIT NEMF"/>
    <property type="match status" value="1"/>
</dbReference>
<dbReference type="PANTHER" id="PTHR15239">
    <property type="entry name" value="NUCLEAR EXPORT MEDIATOR FACTOR NEMF"/>
    <property type="match status" value="1"/>
</dbReference>
<evidence type="ECO:0000313" key="3">
    <source>
        <dbReference type="EMBL" id="CAD8604290.1"/>
    </source>
</evidence>
<sequence length="350" mass="37800">MPRGCTLVLMTAALVDLRSRALSLSLNFHRPPPMHKCTLLSLPVRHVCDCSRSGLTRVRALALDAQPVSVPDLGGLRAEAARLLSRALKKQSKAEAKAAACEAREAELLAQASPSLAELEALPACAKLRAAVVELAERSRLLQELNDGLQRTSSAPSSEFAQLALLAEQLGVSDTPPERPPPKPRRPKGPRPATQKRLPYRIFESTCGAEIRVGRTAADNDLLSTLPEYRDADDWWMHAAGVPGSHVVIRAITLPGGELSHSAELDAAVLAANYSRATLSGKVRVTLCRARQVSKPSGAKPGLVSLQGNVRTVVLDWRKERHRLDRLRPKPRGEGEANLPSAGATRTQEE</sequence>
<gene>
    <name evidence="3" type="ORF">CPEL01642_LOCUS7625</name>
</gene>
<dbReference type="EMBL" id="HBEY01015777">
    <property type="protein sequence ID" value="CAD8604290.1"/>
    <property type="molecule type" value="Transcribed_RNA"/>
</dbReference>
<feature type="region of interest" description="Disordered" evidence="1">
    <location>
        <begin position="323"/>
        <end position="350"/>
    </location>
</feature>
<dbReference type="GO" id="GO:0043023">
    <property type="term" value="F:ribosomal large subunit binding"/>
    <property type="evidence" value="ECO:0007669"/>
    <property type="project" value="TreeGrafter"/>
</dbReference>
<evidence type="ECO:0000256" key="1">
    <source>
        <dbReference type="SAM" id="MobiDB-lite"/>
    </source>
</evidence>
<evidence type="ECO:0000256" key="2">
    <source>
        <dbReference type="SAM" id="SignalP"/>
    </source>
</evidence>
<dbReference type="GO" id="GO:0072344">
    <property type="term" value="P:rescue of stalled ribosome"/>
    <property type="evidence" value="ECO:0007669"/>
    <property type="project" value="TreeGrafter"/>
</dbReference>
<accession>A0A7S0L904</accession>
<evidence type="ECO:0008006" key="4">
    <source>
        <dbReference type="Google" id="ProtNLM"/>
    </source>
</evidence>
<dbReference type="AlphaFoldDB" id="A0A7S0L904"/>
<dbReference type="InterPro" id="IPR051608">
    <property type="entry name" value="RQC_Subunit_NEMF"/>
</dbReference>